<dbReference type="EMBL" id="PGOL01005326">
    <property type="protein sequence ID" value="PKI35441.1"/>
    <property type="molecule type" value="Genomic_DNA"/>
</dbReference>
<name>A0A2I0HUQ7_PUNGR</name>
<dbReference type="Proteomes" id="UP000233551">
    <property type="component" value="Unassembled WGS sequence"/>
</dbReference>
<protein>
    <submittedName>
        <fullName evidence="2">Uncharacterized protein</fullName>
    </submittedName>
</protein>
<gene>
    <name evidence="2" type="ORF">CRG98_044170</name>
</gene>
<proteinExistence type="predicted"/>
<evidence type="ECO:0000256" key="1">
    <source>
        <dbReference type="SAM" id="SignalP"/>
    </source>
</evidence>
<accession>A0A2I0HUQ7</accession>
<feature type="signal peptide" evidence="1">
    <location>
        <begin position="1"/>
        <end position="17"/>
    </location>
</feature>
<feature type="chain" id="PRO_5014118083" evidence="1">
    <location>
        <begin position="18"/>
        <end position="203"/>
    </location>
</feature>
<organism evidence="2 3">
    <name type="scientific">Punica granatum</name>
    <name type="common">Pomegranate</name>
    <dbReference type="NCBI Taxonomy" id="22663"/>
    <lineage>
        <taxon>Eukaryota</taxon>
        <taxon>Viridiplantae</taxon>
        <taxon>Streptophyta</taxon>
        <taxon>Embryophyta</taxon>
        <taxon>Tracheophyta</taxon>
        <taxon>Spermatophyta</taxon>
        <taxon>Magnoliopsida</taxon>
        <taxon>eudicotyledons</taxon>
        <taxon>Gunneridae</taxon>
        <taxon>Pentapetalae</taxon>
        <taxon>rosids</taxon>
        <taxon>malvids</taxon>
        <taxon>Myrtales</taxon>
        <taxon>Lythraceae</taxon>
        <taxon>Punica</taxon>
    </lineage>
</organism>
<evidence type="ECO:0000313" key="3">
    <source>
        <dbReference type="Proteomes" id="UP000233551"/>
    </source>
</evidence>
<keyword evidence="1" id="KW-0732">Signal</keyword>
<evidence type="ECO:0000313" key="2">
    <source>
        <dbReference type="EMBL" id="PKI35441.1"/>
    </source>
</evidence>
<dbReference type="AlphaFoldDB" id="A0A2I0HUQ7"/>
<reference evidence="2 3" key="1">
    <citation type="submission" date="2017-11" db="EMBL/GenBank/DDBJ databases">
        <title>De-novo sequencing of pomegranate (Punica granatum L.) genome.</title>
        <authorList>
            <person name="Akparov Z."/>
            <person name="Amiraslanov A."/>
            <person name="Hajiyeva S."/>
            <person name="Abbasov M."/>
            <person name="Kaur K."/>
            <person name="Hamwieh A."/>
            <person name="Solovyev V."/>
            <person name="Salamov A."/>
            <person name="Braich B."/>
            <person name="Kosarev P."/>
            <person name="Mahmoud A."/>
            <person name="Hajiyev E."/>
            <person name="Babayeva S."/>
            <person name="Izzatullayeva V."/>
            <person name="Mammadov A."/>
            <person name="Mammadov A."/>
            <person name="Sharifova S."/>
            <person name="Ojaghi J."/>
            <person name="Eynullazada K."/>
            <person name="Bayramov B."/>
            <person name="Abdulazimova A."/>
            <person name="Shahmuradov I."/>
        </authorList>
    </citation>
    <scope>NUCLEOTIDE SEQUENCE [LARGE SCALE GENOMIC DNA]</scope>
    <source>
        <strain evidence="3">cv. AG2017</strain>
        <tissue evidence="2">Leaf</tissue>
    </source>
</reference>
<comment type="caution">
    <text evidence="2">The sequence shown here is derived from an EMBL/GenBank/DDBJ whole genome shotgun (WGS) entry which is preliminary data.</text>
</comment>
<sequence length="203" mass="22928">MLEICLGMLVMRSAVESVGVSSPWEVGQPLAHSSSYRGGGQCSLELTLDHISVARRGRVRVPSGVDTGRRVPRLSQRPLGKDDLSWSWCWRPQPRWLCPKRKVLWMMSDLIQWGLGEILVHRRSPMVEAENVLFCDLEVTFLLSQMLEKIGALDDHGLPRGQNLFDSILTIYGRLVIPPSVLEPASHYVFKDHLSTSELPHYS</sequence>
<keyword evidence="3" id="KW-1185">Reference proteome</keyword>